<feature type="signal peptide" evidence="10">
    <location>
        <begin position="1"/>
        <end position="23"/>
    </location>
</feature>
<feature type="compositionally biased region" description="Low complexity" evidence="9">
    <location>
        <begin position="42"/>
        <end position="58"/>
    </location>
</feature>
<keyword evidence="2" id="KW-0645">Protease</keyword>
<organism evidence="12 13">
    <name type="scientific">Actinocorallia herbida</name>
    <dbReference type="NCBI Taxonomy" id="58109"/>
    <lineage>
        <taxon>Bacteria</taxon>
        <taxon>Bacillati</taxon>
        <taxon>Actinomycetota</taxon>
        <taxon>Actinomycetes</taxon>
        <taxon>Streptosporangiales</taxon>
        <taxon>Thermomonosporaceae</taxon>
        <taxon>Actinocorallia</taxon>
    </lineage>
</organism>
<dbReference type="GO" id="GO:0008237">
    <property type="term" value="F:metallopeptidase activity"/>
    <property type="evidence" value="ECO:0007669"/>
    <property type="project" value="UniProtKB-KW"/>
</dbReference>
<dbReference type="InterPro" id="IPR008754">
    <property type="entry name" value="Peptidase_M43"/>
</dbReference>
<keyword evidence="5" id="KW-0378">Hydrolase</keyword>
<keyword evidence="7" id="KW-0482">Metalloprotease</keyword>
<comment type="caution">
    <text evidence="12">The sequence shown here is derived from an EMBL/GenBank/DDBJ whole genome shotgun (WGS) entry which is preliminary data.</text>
</comment>
<evidence type="ECO:0000256" key="5">
    <source>
        <dbReference type="ARBA" id="ARBA00022801"/>
    </source>
</evidence>
<keyword evidence="4 10" id="KW-0732">Signal</keyword>
<sequence length="328" mass="35048">MRRRLAAMVSVTALALTGGTANANPGDDPVRSAPSAGDCFRPAVDLPVPARPARPALDTSLRPRDTVDPTPAQVREMLADLALRAPFRRPDRPNRPAAARITVPVAFHVLAPDGTATGRPTAATINAQIRILNDAYGGVRGGVDTGFRFRLASTDTTVNAAWFRDPIGHETAYKPQLRKGGTGTLNLYSADVGQAVLGYATFPQTVKDKPALDGVVIDHRSMPRGTYANYDLGFTAVHEVGHWLGLFHTFENGCNAPGDGVADTPDQATASDGCPEGKDTCTTPGADPVHNYMDYSYDACMKEFTRGQADRLRRSWTAYRNGGAGSLR</sequence>
<dbReference type="CDD" id="cd04275">
    <property type="entry name" value="ZnMc_pappalysin_like"/>
    <property type="match status" value="1"/>
</dbReference>
<evidence type="ECO:0000256" key="10">
    <source>
        <dbReference type="SAM" id="SignalP"/>
    </source>
</evidence>
<dbReference type="PANTHER" id="PTHR47466:SF1">
    <property type="entry name" value="METALLOPROTEASE MEP1 (AFU_ORTHOLOGUE AFUA_1G07730)-RELATED"/>
    <property type="match status" value="1"/>
</dbReference>
<evidence type="ECO:0000313" key="13">
    <source>
        <dbReference type="Proteomes" id="UP000272400"/>
    </source>
</evidence>
<feature type="region of interest" description="Disordered" evidence="9">
    <location>
        <begin position="18"/>
        <end position="68"/>
    </location>
</feature>
<accession>A0A3N1D9Q0</accession>
<dbReference type="AlphaFoldDB" id="A0A3N1D9Q0"/>
<evidence type="ECO:0000256" key="8">
    <source>
        <dbReference type="ARBA" id="ARBA00023157"/>
    </source>
</evidence>
<dbReference type="Pfam" id="PF05572">
    <property type="entry name" value="Peptidase_M43"/>
    <property type="match status" value="1"/>
</dbReference>
<evidence type="ECO:0000256" key="3">
    <source>
        <dbReference type="ARBA" id="ARBA00022723"/>
    </source>
</evidence>
<comment type="similarity">
    <text evidence="1">Belongs to the peptidase M43B family.</text>
</comment>
<dbReference type="InterPro" id="IPR024079">
    <property type="entry name" value="MetalloPept_cat_dom_sf"/>
</dbReference>
<reference evidence="12 13" key="1">
    <citation type="submission" date="2018-11" db="EMBL/GenBank/DDBJ databases">
        <title>Sequencing the genomes of 1000 actinobacteria strains.</title>
        <authorList>
            <person name="Klenk H.-P."/>
        </authorList>
    </citation>
    <scope>NUCLEOTIDE SEQUENCE [LARGE SCALE GENOMIC DNA]</scope>
    <source>
        <strain evidence="12 13">DSM 44254</strain>
    </source>
</reference>
<feature type="domain" description="Peptidase M43 pregnancy-associated plasma-A" evidence="11">
    <location>
        <begin position="198"/>
        <end position="313"/>
    </location>
</feature>
<keyword evidence="13" id="KW-1185">Reference proteome</keyword>
<keyword evidence="8" id="KW-1015">Disulfide bond</keyword>
<evidence type="ECO:0000256" key="6">
    <source>
        <dbReference type="ARBA" id="ARBA00022833"/>
    </source>
</evidence>
<evidence type="ECO:0000256" key="1">
    <source>
        <dbReference type="ARBA" id="ARBA00008721"/>
    </source>
</evidence>
<dbReference type="Gene3D" id="3.40.390.10">
    <property type="entry name" value="Collagenase (Catalytic Domain)"/>
    <property type="match status" value="1"/>
</dbReference>
<dbReference type="GO" id="GO:0046872">
    <property type="term" value="F:metal ion binding"/>
    <property type="evidence" value="ECO:0007669"/>
    <property type="project" value="UniProtKB-KW"/>
</dbReference>
<evidence type="ECO:0000256" key="2">
    <source>
        <dbReference type="ARBA" id="ARBA00022670"/>
    </source>
</evidence>
<evidence type="ECO:0000259" key="11">
    <source>
        <dbReference type="Pfam" id="PF05572"/>
    </source>
</evidence>
<dbReference type="RefSeq" id="WP_246053196.1">
    <property type="nucleotide sequence ID" value="NZ_RJKE01000001.1"/>
</dbReference>
<keyword evidence="3" id="KW-0479">Metal-binding</keyword>
<evidence type="ECO:0000256" key="9">
    <source>
        <dbReference type="SAM" id="MobiDB-lite"/>
    </source>
</evidence>
<gene>
    <name evidence="12" type="ORF">EDD29_7537</name>
</gene>
<feature type="chain" id="PRO_5018135731" evidence="10">
    <location>
        <begin position="24"/>
        <end position="328"/>
    </location>
</feature>
<dbReference type="GO" id="GO:0006508">
    <property type="term" value="P:proteolysis"/>
    <property type="evidence" value="ECO:0007669"/>
    <property type="project" value="UniProtKB-KW"/>
</dbReference>
<protein>
    <submittedName>
        <fullName evidence="12">Pregnancy-associated plasma protein-A</fullName>
    </submittedName>
</protein>
<keyword evidence="6" id="KW-0862">Zinc</keyword>
<evidence type="ECO:0000256" key="7">
    <source>
        <dbReference type="ARBA" id="ARBA00023049"/>
    </source>
</evidence>
<name>A0A3N1D9Q0_9ACTN</name>
<evidence type="ECO:0000313" key="12">
    <source>
        <dbReference type="EMBL" id="ROO89828.1"/>
    </source>
</evidence>
<dbReference type="SUPFAM" id="SSF55486">
    <property type="entry name" value="Metalloproteases ('zincins'), catalytic domain"/>
    <property type="match status" value="1"/>
</dbReference>
<evidence type="ECO:0000256" key="4">
    <source>
        <dbReference type="ARBA" id="ARBA00022729"/>
    </source>
</evidence>
<dbReference type="PANTHER" id="PTHR47466">
    <property type="match status" value="1"/>
</dbReference>
<dbReference type="Proteomes" id="UP000272400">
    <property type="component" value="Unassembled WGS sequence"/>
</dbReference>
<dbReference type="EMBL" id="RJKE01000001">
    <property type="protein sequence ID" value="ROO89828.1"/>
    <property type="molecule type" value="Genomic_DNA"/>
</dbReference>
<proteinExistence type="inferred from homology"/>